<evidence type="ECO:0000313" key="2">
    <source>
        <dbReference type="Proteomes" id="UP000014461"/>
    </source>
</evidence>
<reference evidence="1" key="1">
    <citation type="journal article" date="2013" name="Genome Announc.">
        <title>Draft Genome Sequence of Agarivorans albus Strain MKT 106T, an Agarolytic Marine Bacterium.</title>
        <authorList>
            <person name="Yasuike M."/>
            <person name="Nakamura Y."/>
            <person name="Kai W."/>
            <person name="Fujiwara A."/>
            <person name="Fukui Y."/>
            <person name="Satomi M."/>
            <person name="Sano M."/>
        </authorList>
    </citation>
    <scope>NUCLEOTIDE SEQUENCE [LARGE SCALE GENOMIC DNA]</scope>
</reference>
<proteinExistence type="predicted"/>
<protein>
    <submittedName>
        <fullName evidence="1">Uncharacterized protein</fullName>
    </submittedName>
</protein>
<dbReference type="EMBL" id="BARX01000024">
    <property type="protein sequence ID" value="GAD03182.1"/>
    <property type="molecule type" value="Genomic_DNA"/>
</dbReference>
<comment type="caution">
    <text evidence="1">The sequence shown here is derived from an EMBL/GenBank/DDBJ whole genome shotgun (WGS) entry which is preliminary data.</text>
</comment>
<gene>
    <name evidence="1" type="ORF">AALB_3262</name>
</gene>
<sequence>MLKHGLCLLVDAKSTWEQFRGQHIIYGGGIRQLTSRQLGLKWGIDLAPCETSTAAYLQFGSAL</sequence>
<evidence type="ECO:0000313" key="1">
    <source>
        <dbReference type="EMBL" id="GAD03182.1"/>
    </source>
</evidence>
<name>R9PP66_AGAAL</name>
<keyword evidence="2" id="KW-1185">Reference proteome</keyword>
<dbReference type="AlphaFoldDB" id="R9PP66"/>
<dbReference type="STRING" id="1331007.AALB_3262"/>
<organism evidence="1 2">
    <name type="scientific">Agarivorans albus MKT 106</name>
    <dbReference type="NCBI Taxonomy" id="1331007"/>
    <lineage>
        <taxon>Bacteria</taxon>
        <taxon>Pseudomonadati</taxon>
        <taxon>Pseudomonadota</taxon>
        <taxon>Gammaproteobacteria</taxon>
        <taxon>Alteromonadales</taxon>
        <taxon>Alteromonadaceae</taxon>
        <taxon>Agarivorans</taxon>
    </lineage>
</organism>
<accession>R9PP66</accession>
<dbReference type="Proteomes" id="UP000014461">
    <property type="component" value="Unassembled WGS sequence"/>
</dbReference>
<dbReference type="RefSeq" id="WP_016402949.1">
    <property type="nucleotide sequence ID" value="NZ_BARX01000024.1"/>
</dbReference>